<feature type="domain" description="WSC" evidence="5">
    <location>
        <begin position="114"/>
        <end position="212"/>
    </location>
</feature>
<feature type="domain" description="C-type lectin" evidence="4">
    <location>
        <begin position="35"/>
        <end position="109"/>
    </location>
</feature>
<evidence type="ECO:0000256" key="2">
    <source>
        <dbReference type="SAM" id="Phobius"/>
    </source>
</evidence>
<dbReference type="PROSITE" id="PS50041">
    <property type="entry name" value="C_TYPE_LECTIN_2"/>
    <property type="match status" value="2"/>
</dbReference>
<dbReference type="SMART" id="SM00034">
    <property type="entry name" value="CLECT"/>
    <property type="match status" value="2"/>
</dbReference>
<organism evidence="6 7">
    <name type="scientific">Paralvinella palmiformis</name>
    <dbReference type="NCBI Taxonomy" id="53620"/>
    <lineage>
        <taxon>Eukaryota</taxon>
        <taxon>Metazoa</taxon>
        <taxon>Spiralia</taxon>
        <taxon>Lophotrochozoa</taxon>
        <taxon>Annelida</taxon>
        <taxon>Polychaeta</taxon>
        <taxon>Sedentaria</taxon>
        <taxon>Canalipalpata</taxon>
        <taxon>Terebellida</taxon>
        <taxon>Terebelliformia</taxon>
        <taxon>Alvinellidae</taxon>
        <taxon>Paralvinella</taxon>
    </lineage>
</organism>
<feature type="region of interest" description="Disordered" evidence="1">
    <location>
        <begin position="498"/>
        <end position="556"/>
    </location>
</feature>
<name>A0AAD9JEJ2_9ANNE</name>
<keyword evidence="3" id="KW-0732">Signal</keyword>
<dbReference type="Pfam" id="PF01822">
    <property type="entry name" value="WSC"/>
    <property type="match status" value="1"/>
</dbReference>
<evidence type="ECO:0000259" key="5">
    <source>
        <dbReference type="PROSITE" id="PS51212"/>
    </source>
</evidence>
<dbReference type="InterPro" id="IPR016187">
    <property type="entry name" value="CTDL_fold"/>
</dbReference>
<reference evidence="6" key="1">
    <citation type="journal article" date="2023" name="Mol. Biol. Evol.">
        <title>Third-Generation Sequencing Reveals the Adaptive Role of the Epigenome in Three Deep-Sea Polychaetes.</title>
        <authorList>
            <person name="Perez M."/>
            <person name="Aroh O."/>
            <person name="Sun Y."/>
            <person name="Lan Y."/>
            <person name="Juniper S.K."/>
            <person name="Young C.R."/>
            <person name="Angers B."/>
            <person name="Qian P.Y."/>
        </authorList>
    </citation>
    <scope>NUCLEOTIDE SEQUENCE</scope>
    <source>
        <strain evidence="6">P08H-3</strain>
    </source>
</reference>
<keyword evidence="2" id="KW-1133">Transmembrane helix</keyword>
<evidence type="ECO:0000256" key="3">
    <source>
        <dbReference type="SAM" id="SignalP"/>
    </source>
</evidence>
<keyword evidence="2" id="KW-0472">Membrane</keyword>
<feature type="signal peptide" evidence="3">
    <location>
        <begin position="1"/>
        <end position="21"/>
    </location>
</feature>
<evidence type="ECO:0000256" key="1">
    <source>
        <dbReference type="SAM" id="MobiDB-lite"/>
    </source>
</evidence>
<dbReference type="InterPro" id="IPR001304">
    <property type="entry name" value="C-type_lectin-like"/>
</dbReference>
<dbReference type="SUPFAM" id="SSF56436">
    <property type="entry name" value="C-type lectin-like"/>
    <property type="match status" value="2"/>
</dbReference>
<dbReference type="AlphaFoldDB" id="A0AAD9JEJ2"/>
<keyword evidence="2" id="KW-0812">Transmembrane</keyword>
<dbReference type="EMBL" id="JAODUP010000353">
    <property type="protein sequence ID" value="KAK2151729.1"/>
    <property type="molecule type" value="Genomic_DNA"/>
</dbReference>
<evidence type="ECO:0000313" key="7">
    <source>
        <dbReference type="Proteomes" id="UP001208570"/>
    </source>
</evidence>
<dbReference type="Proteomes" id="UP001208570">
    <property type="component" value="Unassembled WGS sequence"/>
</dbReference>
<dbReference type="Gene3D" id="3.10.100.10">
    <property type="entry name" value="Mannose-Binding Protein A, subunit A"/>
    <property type="match status" value="2"/>
</dbReference>
<feature type="compositionally biased region" description="Low complexity" evidence="1">
    <location>
        <begin position="515"/>
        <end position="554"/>
    </location>
</feature>
<comment type="caution">
    <text evidence="6">The sequence shown here is derived from an EMBL/GenBank/DDBJ whole genome shotgun (WGS) entry which is preliminary data.</text>
</comment>
<dbReference type="PANTHER" id="PTHR22801">
    <property type="entry name" value="LITHOSTATHINE"/>
    <property type="match status" value="1"/>
</dbReference>
<accession>A0AAD9JEJ2</accession>
<evidence type="ECO:0000259" key="4">
    <source>
        <dbReference type="PROSITE" id="PS50041"/>
    </source>
</evidence>
<feature type="region of interest" description="Disordered" evidence="1">
    <location>
        <begin position="677"/>
        <end position="696"/>
    </location>
</feature>
<dbReference type="Pfam" id="PF00059">
    <property type="entry name" value="Lectin_C"/>
    <property type="match status" value="1"/>
</dbReference>
<dbReference type="InterPro" id="IPR016186">
    <property type="entry name" value="C-type_lectin-like/link_sf"/>
</dbReference>
<dbReference type="InterPro" id="IPR002889">
    <property type="entry name" value="WSC_carb-bd"/>
</dbReference>
<dbReference type="InterPro" id="IPR050801">
    <property type="entry name" value="Ca-Dep_Lectins_ImmuneDev"/>
</dbReference>
<protein>
    <submittedName>
        <fullName evidence="6">Uncharacterized protein</fullName>
    </submittedName>
</protein>
<dbReference type="PANTHER" id="PTHR22801:SF63">
    <property type="entry name" value="C-TYPE LECTIN DOMAIN-CONTAINING PROTEIN"/>
    <property type="match status" value="1"/>
</dbReference>
<feature type="compositionally biased region" description="Polar residues" evidence="1">
    <location>
        <begin position="687"/>
        <end position="696"/>
    </location>
</feature>
<dbReference type="PROSITE" id="PS51212">
    <property type="entry name" value="WSC"/>
    <property type="match status" value="1"/>
</dbReference>
<feature type="transmembrane region" description="Helical" evidence="2">
    <location>
        <begin position="587"/>
        <end position="612"/>
    </location>
</feature>
<feature type="domain" description="C-type lectin" evidence="4">
    <location>
        <begin position="312"/>
        <end position="438"/>
    </location>
</feature>
<dbReference type="CDD" id="cd00037">
    <property type="entry name" value="CLECT"/>
    <property type="match status" value="2"/>
</dbReference>
<keyword evidence="7" id="KW-1185">Reference proteome</keyword>
<feature type="chain" id="PRO_5042146406" evidence="3">
    <location>
        <begin position="22"/>
        <end position="696"/>
    </location>
</feature>
<proteinExistence type="predicted"/>
<sequence>MSVQKLLVFFAFAFLVSTASGEADCPVKFDVYVPSTRTCYAVVREFTSTFTEAREWCQNQATFYGYSTPDLATVDTQDVQEKLKSALSGSQVERLWIGLTESFTDWIWVPTAKALRPQGCFNLASLSPNSLKINMNGQLVDVTNTKCQEICQRNGYTYAGVYMIEKTPQCQCGNEFQWKFENSIPTECDARCPTDPSEKCGNKDKILVYRIEDTSNTDLWLSNEPNNYDGYAKCLTLTSWSARKWDDRKCGESQQTSHICQYGKLSHICQYGKLSHICQYGKSSHVCQYGKSSHVCQYAKDKSQCRGYYFEKTRTCFKTFQGSSLSWFDARNRCLIDGGDLVVIDSPELHKFVIEVPDIKDENKPTHWWIGAQSSNWTWTNGQPLSAFTNWDVNNPSKPKGHCVVIHVNSGGGNNADENKKYKWEDNDCNRNYSFICSTASTTTTTTSPWPDIKTTKFAKTEKTTKPTPTKTTFKTTKATTRIKTAAVGRVAAVTTKSLVAQPDRNPGWPHKNYKVTSPTSSSTAAPQAQTTATPVPTTKTSTEAPTTPEKSSPATVTLPKLTTTAVRIGNQSDIGERTSESKANIVFTNGVIVAIVIAAVALLVASVRLFVYCCHRLLRTEEVCLLRKLNYNKRSAVYKSENLGYVFDARDELQGGRGNKPLEDIEIANETYAKVNKRSSPDPVSADNNSAAFGY</sequence>
<evidence type="ECO:0000313" key="6">
    <source>
        <dbReference type="EMBL" id="KAK2151729.1"/>
    </source>
</evidence>
<gene>
    <name evidence="6" type="ORF">LSH36_353g04005</name>
</gene>